<gene>
    <name evidence="1" type="ORF">CDEST_05214</name>
</gene>
<evidence type="ECO:0000313" key="1">
    <source>
        <dbReference type="EMBL" id="WQF80200.1"/>
    </source>
</evidence>
<evidence type="ECO:0000313" key="2">
    <source>
        <dbReference type="Proteomes" id="UP001322277"/>
    </source>
</evidence>
<name>A0AAX4I9X6_9PEZI</name>
<dbReference type="AlphaFoldDB" id="A0AAX4I9X6"/>
<dbReference type="GeneID" id="87941717"/>
<organism evidence="1 2">
    <name type="scientific">Colletotrichum destructivum</name>
    <dbReference type="NCBI Taxonomy" id="34406"/>
    <lineage>
        <taxon>Eukaryota</taxon>
        <taxon>Fungi</taxon>
        <taxon>Dikarya</taxon>
        <taxon>Ascomycota</taxon>
        <taxon>Pezizomycotina</taxon>
        <taxon>Sordariomycetes</taxon>
        <taxon>Hypocreomycetidae</taxon>
        <taxon>Glomerellales</taxon>
        <taxon>Glomerellaceae</taxon>
        <taxon>Colletotrichum</taxon>
        <taxon>Colletotrichum destructivum species complex</taxon>
    </lineage>
</organism>
<dbReference type="EMBL" id="CP137307">
    <property type="protein sequence ID" value="WQF80200.1"/>
    <property type="molecule type" value="Genomic_DNA"/>
</dbReference>
<proteinExistence type="predicted"/>
<dbReference type="KEGG" id="cdet:87941717"/>
<sequence>MAPVIRPSAFFSRTMCLTRPLQVKPDLAMVVGTFTSTCTCTSRSFEQGHNLTYLIPTEKQGNQQTAVVQIHPAISRPLPFAKLAETNQHTAWWAFLASYGAEPGALTLQNVVDTDTEHRAVLFRTPRPRQDSRKEEHQPMPPHHRIQSMVVLVQSYKFGDTVKTIVVDVMGRRCRVASTNNNVKQHTMETQR</sequence>
<protein>
    <submittedName>
        <fullName evidence="1">Uncharacterized protein</fullName>
    </submittedName>
</protein>
<accession>A0AAX4I9X6</accession>
<dbReference type="Proteomes" id="UP001322277">
    <property type="component" value="Chromosome 3"/>
</dbReference>
<keyword evidence="2" id="KW-1185">Reference proteome</keyword>
<dbReference type="RefSeq" id="XP_062777424.1">
    <property type="nucleotide sequence ID" value="XM_062921373.1"/>
</dbReference>
<reference evidence="2" key="1">
    <citation type="journal article" date="2023" name="bioRxiv">
        <title>Complete genome of the Medicago anthracnose fungus, Colletotrichum destructivum, reveals a mini-chromosome-like region within a core chromosome.</title>
        <authorList>
            <person name="Lapalu N."/>
            <person name="Simon A."/>
            <person name="Lu A."/>
            <person name="Plaumann P.-L."/>
            <person name="Amselem J."/>
            <person name="Pigne S."/>
            <person name="Auger A."/>
            <person name="Koch C."/>
            <person name="Dallery J.-F."/>
            <person name="O'Connell R.J."/>
        </authorList>
    </citation>
    <scope>NUCLEOTIDE SEQUENCE [LARGE SCALE GENOMIC DNA]</scope>
    <source>
        <strain evidence="2">CBS 520.97</strain>
    </source>
</reference>